<dbReference type="Gene3D" id="3.80.10.10">
    <property type="entry name" value="Ribonuclease Inhibitor"/>
    <property type="match status" value="1"/>
</dbReference>
<dbReference type="EMBL" id="KN847320">
    <property type="protein sequence ID" value="KIW55380.1"/>
    <property type="molecule type" value="Genomic_DNA"/>
</dbReference>
<dbReference type="AlphaFoldDB" id="A0A0D2EL60"/>
<dbReference type="SUPFAM" id="SSF52047">
    <property type="entry name" value="RNI-like"/>
    <property type="match status" value="1"/>
</dbReference>
<reference evidence="2 3" key="1">
    <citation type="submission" date="2015-01" db="EMBL/GenBank/DDBJ databases">
        <title>The Genome Sequence of Exophiala xenobiotica CBS118157.</title>
        <authorList>
            <consortium name="The Broad Institute Genomics Platform"/>
            <person name="Cuomo C."/>
            <person name="de Hoog S."/>
            <person name="Gorbushina A."/>
            <person name="Stielow B."/>
            <person name="Teixiera M."/>
            <person name="Abouelleil A."/>
            <person name="Chapman S.B."/>
            <person name="Priest M."/>
            <person name="Young S.K."/>
            <person name="Wortman J."/>
            <person name="Nusbaum C."/>
            <person name="Birren B."/>
        </authorList>
    </citation>
    <scope>NUCLEOTIDE SEQUENCE [LARGE SCALE GENOMIC DNA]</scope>
    <source>
        <strain evidence="2 3">CBS 118157</strain>
    </source>
</reference>
<evidence type="ECO:0000313" key="2">
    <source>
        <dbReference type="EMBL" id="KIW55380.1"/>
    </source>
</evidence>
<dbReference type="InterPro" id="IPR001810">
    <property type="entry name" value="F-box_dom"/>
</dbReference>
<dbReference type="Gene3D" id="1.25.40.10">
    <property type="entry name" value="Tetratricopeptide repeat domain"/>
    <property type="match status" value="1"/>
</dbReference>
<evidence type="ECO:0000259" key="1">
    <source>
        <dbReference type="PROSITE" id="PS50181"/>
    </source>
</evidence>
<name>A0A0D2EL60_9EURO</name>
<dbReference type="PROSITE" id="PS50181">
    <property type="entry name" value="FBOX"/>
    <property type="match status" value="1"/>
</dbReference>
<dbReference type="SUPFAM" id="SSF48452">
    <property type="entry name" value="TPR-like"/>
    <property type="match status" value="1"/>
</dbReference>
<proteinExistence type="predicted"/>
<dbReference type="Pfam" id="PF00646">
    <property type="entry name" value="F-box"/>
    <property type="match status" value="1"/>
</dbReference>
<dbReference type="HOGENOM" id="CLU_024395_0_1_1"/>
<protein>
    <recommendedName>
        <fullName evidence="1">F-box domain-containing protein</fullName>
    </recommendedName>
</protein>
<evidence type="ECO:0000313" key="3">
    <source>
        <dbReference type="Proteomes" id="UP000054342"/>
    </source>
</evidence>
<dbReference type="SUPFAM" id="SSF81383">
    <property type="entry name" value="F-box domain"/>
    <property type="match status" value="1"/>
</dbReference>
<dbReference type="Gene3D" id="1.20.1280.50">
    <property type="match status" value="1"/>
</dbReference>
<keyword evidence="3" id="KW-1185">Reference proteome</keyword>
<dbReference type="Proteomes" id="UP000054342">
    <property type="component" value="Unassembled WGS sequence"/>
</dbReference>
<gene>
    <name evidence="2" type="ORF">PV05_07664</name>
</gene>
<dbReference type="GeneID" id="25329572"/>
<dbReference type="InterPro" id="IPR011990">
    <property type="entry name" value="TPR-like_helical_dom_sf"/>
</dbReference>
<dbReference type="STRING" id="348802.A0A0D2EL60"/>
<sequence>MAFSMQAPTRMAPSKISTVQLIGDCRKAAKEKKWDLALQLIEAALHSTGTETQSRTTILDTRVAVYLRMDKPDLALKDAKAMIRNDRTDGRGYIRCGQIEIGRGNATAAASFYKHGLKYVPTSSQQFETISTALSNAREQIRVATMNSKPTDPMRTLPLEIVGTILSFVSYKQHVRMLRVCKAWNRLLRGLRPLIDTLAFPKPSKDVTPRMLHAALRRLKCPTAVYVRGLHESASRILADRMQCWQNFQNLSALEVQDKVLAPWKLPLSKYGLTSIKFGPSTAIPILFVRDILRDCPSLETAQFENVTNPRGEMHCDLVLEGGKLQHLVLGTPPLRCNAGKLFSRLLQLQTLSLGGLRSRECFDLRPMEQLEALKIACAGMASICLPPSLKVLTCCESYASSVDPEEPFPETYLPILESLTMDECGDMPCLLSGRVAVEKLSRLIWIVEPRFATFSFSLFKTLLEQSRLSGVRQLHLKLGDINDSLSSLFARGLPNLEELCLEEAMITGVLISDLIQGNQKIRKISLVQCPKVSGDIVPWARKRGVDVELVRQRTEKGRRVREAE</sequence>
<organism evidence="2 3">
    <name type="scientific">Exophiala xenobiotica</name>
    <dbReference type="NCBI Taxonomy" id="348802"/>
    <lineage>
        <taxon>Eukaryota</taxon>
        <taxon>Fungi</taxon>
        <taxon>Dikarya</taxon>
        <taxon>Ascomycota</taxon>
        <taxon>Pezizomycotina</taxon>
        <taxon>Eurotiomycetes</taxon>
        <taxon>Chaetothyriomycetidae</taxon>
        <taxon>Chaetothyriales</taxon>
        <taxon>Herpotrichiellaceae</taxon>
        <taxon>Exophiala</taxon>
    </lineage>
</organism>
<dbReference type="RefSeq" id="XP_013315964.1">
    <property type="nucleotide sequence ID" value="XM_013460510.1"/>
</dbReference>
<dbReference type="SMART" id="SM00256">
    <property type="entry name" value="FBOX"/>
    <property type="match status" value="1"/>
</dbReference>
<dbReference type="InterPro" id="IPR036047">
    <property type="entry name" value="F-box-like_dom_sf"/>
</dbReference>
<dbReference type="InterPro" id="IPR032675">
    <property type="entry name" value="LRR_dom_sf"/>
</dbReference>
<dbReference type="OrthoDB" id="629492at2759"/>
<accession>A0A0D2EL60</accession>
<feature type="domain" description="F-box" evidence="1">
    <location>
        <begin position="151"/>
        <end position="198"/>
    </location>
</feature>